<comment type="caution">
    <text evidence="3">The sequence shown here is derived from an EMBL/GenBank/DDBJ whole genome shotgun (WGS) entry which is preliminary data.</text>
</comment>
<dbReference type="NCBIfam" id="TIGR00231">
    <property type="entry name" value="small_GTP"/>
    <property type="match status" value="1"/>
</dbReference>
<organism evidence="3">
    <name type="scientific">marine sediment metagenome</name>
    <dbReference type="NCBI Taxonomy" id="412755"/>
    <lineage>
        <taxon>unclassified sequences</taxon>
        <taxon>metagenomes</taxon>
        <taxon>ecological metagenomes</taxon>
    </lineage>
</organism>
<dbReference type="Pfam" id="PF00025">
    <property type="entry name" value="Arf"/>
    <property type="match status" value="1"/>
</dbReference>
<dbReference type="GO" id="GO:0005525">
    <property type="term" value="F:GTP binding"/>
    <property type="evidence" value="ECO:0007669"/>
    <property type="project" value="UniProtKB-KW"/>
</dbReference>
<dbReference type="InterPro" id="IPR027417">
    <property type="entry name" value="P-loop_NTPase"/>
</dbReference>
<dbReference type="PROSITE" id="PS51417">
    <property type="entry name" value="ARF"/>
    <property type="match status" value="1"/>
</dbReference>
<dbReference type="SMART" id="SM00175">
    <property type="entry name" value="RAB"/>
    <property type="match status" value="1"/>
</dbReference>
<reference evidence="3" key="1">
    <citation type="journal article" date="2015" name="Nature">
        <title>Complex archaea that bridge the gap between prokaryotes and eukaryotes.</title>
        <authorList>
            <person name="Spang A."/>
            <person name="Saw J.H."/>
            <person name="Jorgensen S.L."/>
            <person name="Zaremba-Niedzwiedzka K."/>
            <person name="Martijn J."/>
            <person name="Lind A.E."/>
            <person name="van Eijk R."/>
            <person name="Schleper C."/>
            <person name="Guy L."/>
            <person name="Ettema T.J."/>
        </authorList>
    </citation>
    <scope>NUCLEOTIDE SEQUENCE</scope>
</reference>
<keyword evidence="1" id="KW-0547">Nucleotide-binding</keyword>
<dbReference type="PANTHER" id="PTHR45732">
    <property type="entry name" value="ADP-RIBOSYLATION FACTOR-LIKE PROTEIN 8"/>
    <property type="match status" value="1"/>
</dbReference>
<protein>
    <recommendedName>
        <fullName evidence="4">GTP-binding protein</fullName>
    </recommendedName>
</protein>
<dbReference type="SUPFAM" id="SSF52540">
    <property type="entry name" value="P-loop containing nucleoside triphosphate hydrolases"/>
    <property type="match status" value="1"/>
</dbReference>
<evidence type="ECO:0008006" key="4">
    <source>
        <dbReference type="Google" id="ProtNLM"/>
    </source>
</evidence>
<evidence type="ECO:0000256" key="1">
    <source>
        <dbReference type="ARBA" id="ARBA00022741"/>
    </source>
</evidence>
<dbReference type="PRINTS" id="PR00449">
    <property type="entry name" value="RASTRNSFRMNG"/>
</dbReference>
<dbReference type="EMBL" id="LAZR01012804">
    <property type="protein sequence ID" value="KKM25019.1"/>
    <property type="molecule type" value="Genomic_DNA"/>
</dbReference>
<dbReference type="SMART" id="SM00178">
    <property type="entry name" value="SAR"/>
    <property type="match status" value="1"/>
</dbReference>
<dbReference type="SMART" id="SM00177">
    <property type="entry name" value="ARF"/>
    <property type="match status" value="1"/>
</dbReference>
<name>A0A0F9IY46_9ZZZZ</name>
<dbReference type="AlphaFoldDB" id="A0A0F9IY46"/>
<dbReference type="InterPro" id="IPR005225">
    <property type="entry name" value="Small_GTP-bd"/>
</dbReference>
<dbReference type="GO" id="GO:0003924">
    <property type="term" value="F:GTPase activity"/>
    <property type="evidence" value="ECO:0007669"/>
    <property type="project" value="InterPro"/>
</dbReference>
<proteinExistence type="predicted"/>
<dbReference type="PANTHER" id="PTHR45732:SF7">
    <property type="entry name" value="ADP-RIBOSYLATION FACTOR-LIKE PROTEIN 8"/>
    <property type="match status" value="1"/>
</dbReference>
<dbReference type="InterPro" id="IPR006689">
    <property type="entry name" value="Small_GTPase_ARF/SAR"/>
</dbReference>
<evidence type="ECO:0000313" key="3">
    <source>
        <dbReference type="EMBL" id="KKM25019.1"/>
    </source>
</evidence>
<sequence length="333" mass="39382">MLNNIFLFKGKKFQDLKDLNIYCYPNEIISINDKILVNKIIKEHDKENINEKTNSNHSIIDKPIAQFIKDLNIYTSCIDGKIIIGLIFEYDDNPYDYKEIFEELLSETLNTGVKYSLDDEIEVENLLISMFIDIRRFGEEVIEKSSEIDYYYQRDSFFKAFLFGIDDVGKSSLVRRLKTGEFNDNCFTPTKKFNIEYIQPKSGKELLAFWDMPGQLIFRKKWLKGLQDSNIIIFMIDIANQRRFVESKRELWNVLNNRKLDGIPLLILGNKIDLFKYSQENYDTQLQNLKDELSQNFDFDTIKYREWTFLFTSVKTSFNIENVIPTILHLISS</sequence>
<dbReference type="PROSITE" id="PS51419">
    <property type="entry name" value="RAB"/>
    <property type="match status" value="1"/>
</dbReference>
<dbReference type="Gene3D" id="3.40.50.300">
    <property type="entry name" value="P-loop containing nucleotide triphosphate hydrolases"/>
    <property type="match status" value="1"/>
</dbReference>
<keyword evidence="2" id="KW-0342">GTP-binding</keyword>
<accession>A0A0F9IY46</accession>
<gene>
    <name evidence="3" type="ORF">LCGC14_1599200</name>
</gene>
<evidence type="ECO:0000256" key="2">
    <source>
        <dbReference type="ARBA" id="ARBA00023134"/>
    </source>
</evidence>